<keyword evidence="1" id="KW-0378">Hydrolase</keyword>
<evidence type="ECO:0000313" key="4">
    <source>
        <dbReference type="EMBL" id="KRM78642.1"/>
    </source>
</evidence>
<dbReference type="SUPFAM" id="SSF53254">
    <property type="entry name" value="Phosphoglycerate mutase-like"/>
    <property type="match status" value="1"/>
</dbReference>
<accession>A0A0R2BJG6</accession>
<dbReference type="GO" id="GO:0004331">
    <property type="term" value="F:fructose-2,6-bisphosphate 2-phosphatase activity"/>
    <property type="evidence" value="ECO:0007669"/>
    <property type="project" value="TreeGrafter"/>
</dbReference>
<dbReference type="Gene3D" id="3.40.50.1240">
    <property type="entry name" value="Phosphoglycerate mutase-like"/>
    <property type="match status" value="1"/>
</dbReference>
<dbReference type="SMART" id="SM00855">
    <property type="entry name" value="PGAM"/>
    <property type="match status" value="1"/>
</dbReference>
<dbReference type="InterPro" id="IPR013078">
    <property type="entry name" value="His_Pase_superF_clade-1"/>
</dbReference>
<keyword evidence="5" id="KW-1185">Reference proteome</keyword>
<dbReference type="OrthoDB" id="9782128at2"/>
<reference evidence="4 5" key="1">
    <citation type="journal article" date="2015" name="Genome Announc.">
        <title>Expanding the biotechnology potential of lactobacilli through comparative genomics of 213 strains and associated genera.</title>
        <authorList>
            <person name="Sun Z."/>
            <person name="Harris H.M."/>
            <person name="McCann A."/>
            <person name="Guo C."/>
            <person name="Argimon S."/>
            <person name="Zhang W."/>
            <person name="Yang X."/>
            <person name="Jeffery I.B."/>
            <person name="Cooney J.C."/>
            <person name="Kagawa T.F."/>
            <person name="Liu W."/>
            <person name="Song Y."/>
            <person name="Salvetti E."/>
            <person name="Wrobel A."/>
            <person name="Rasinkangas P."/>
            <person name="Parkhill J."/>
            <person name="Rea M.C."/>
            <person name="O'Sullivan O."/>
            <person name="Ritari J."/>
            <person name="Douillard F.P."/>
            <person name="Paul Ross R."/>
            <person name="Yang R."/>
            <person name="Briner A.E."/>
            <person name="Felis G.E."/>
            <person name="de Vos W.M."/>
            <person name="Barrangou R."/>
            <person name="Klaenhammer T.R."/>
            <person name="Caufield P.W."/>
            <person name="Cui Y."/>
            <person name="Zhang H."/>
            <person name="O'Toole P.W."/>
        </authorList>
    </citation>
    <scope>NUCLEOTIDE SEQUENCE [LARGE SCALE GENOMIC DNA]</scope>
    <source>
        <strain evidence="4 5">DSM 20335</strain>
    </source>
</reference>
<dbReference type="InterPro" id="IPR029033">
    <property type="entry name" value="His_PPase_superfam"/>
</dbReference>
<dbReference type="CDD" id="cd07067">
    <property type="entry name" value="HP_PGM_like"/>
    <property type="match status" value="1"/>
</dbReference>
<dbReference type="GO" id="GO:0043456">
    <property type="term" value="P:regulation of pentose-phosphate shunt"/>
    <property type="evidence" value="ECO:0007669"/>
    <property type="project" value="TreeGrafter"/>
</dbReference>
<protein>
    <submittedName>
        <fullName evidence="4">Phosphoglycerate mutase</fullName>
    </submittedName>
</protein>
<evidence type="ECO:0000256" key="2">
    <source>
        <dbReference type="PIRSR" id="PIRSR613078-1"/>
    </source>
</evidence>
<feature type="binding site" evidence="3">
    <location>
        <begin position="2"/>
        <end position="9"/>
    </location>
    <ligand>
        <name>substrate</name>
    </ligand>
</feature>
<proteinExistence type="predicted"/>
<feature type="active site" description="Tele-phosphohistidine intermediate" evidence="2">
    <location>
        <position position="3"/>
    </location>
</feature>
<dbReference type="PANTHER" id="PTHR46517:SF1">
    <property type="entry name" value="FRUCTOSE-2,6-BISPHOSPHATASE TIGAR"/>
    <property type="match status" value="1"/>
</dbReference>
<evidence type="ECO:0000256" key="3">
    <source>
        <dbReference type="PIRSR" id="PIRSR613078-2"/>
    </source>
</evidence>
<dbReference type="EMBL" id="AYYK01000013">
    <property type="protein sequence ID" value="KRM78642.1"/>
    <property type="molecule type" value="Genomic_DNA"/>
</dbReference>
<dbReference type="Pfam" id="PF00300">
    <property type="entry name" value="His_Phos_1"/>
    <property type="match status" value="1"/>
</dbReference>
<dbReference type="PANTHER" id="PTHR46517">
    <property type="entry name" value="FRUCTOSE-2,6-BISPHOSPHATASE TIGAR"/>
    <property type="match status" value="1"/>
</dbReference>
<evidence type="ECO:0000313" key="5">
    <source>
        <dbReference type="Proteomes" id="UP000051813"/>
    </source>
</evidence>
<name>A0A0R2BJG6_9LACO</name>
<dbReference type="STRING" id="1423738.FC84_GL000377"/>
<dbReference type="InterPro" id="IPR051695">
    <property type="entry name" value="Phosphoglycerate_Mutase"/>
</dbReference>
<dbReference type="PATRIC" id="fig|1423738.3.peg.386"/>
<dbReference type="Proteomes" id="UP000051813">
    <property type="component" value="Unassembled WGS sequence"/>
</dbReference>
<dbReference type="GO" id="GO:0045820">
    <property type="term" value="P:negative regulation of glycolytic process"/>
    <property type="evidence" value="ECO:0007669"/>
    <property type="project" value="TreeGrafter"/>
</dbReference>
<gene>
    <name evidence="4" type="ORF">FC84_GL000377</name>
</gene>
<evidence type="ECO:0000256" key="1">
    <source>
        <dbReference type="ARBA" id="ARBA00022801"/>
    </source>
</evidence>
<dbReference type="GO" id="GO:0005829">
    <property type="term" value="C:cytosol"/>
    <property type="evidence" value="ECO:0007669"/>
    <property type="project" value="TreeGrafter"/>
</dbReference>
<sequence>MRHGQTRFNELHRIQGASDSPLTALGIDQAKQARAFIQDVTFDHAYCSTQERASDTLEIVTENQISYTRLKGLKEYDFGVFEGQSEQLNPKITGDNGYGDFFVQFGGESADQVAQRMDQTITEIMMQPDNQQVLIVSHGGAIFSFARLHFDAAGILGHGFKNLSTLIFTFDTETQAFTYQKVLTLASLTNK</sequence>
<feature type="binding site" evidence="3">
    <location>
        <position position="52"/>
    </location>
    <ligand>
        <name>substrate</name>
    </ligand>
</feature>
<comment type="caution">
    <text evidence="4">The sequence shown here is derived from an EMBL/GenBank/DDBJ whole genome shotgun (WGS) entry which is preliminary data.</text>
</comment>
<dbReference type="AlphaFoldDB" id="A0A0R2BJG6"/>
<organism evidence="4 5">
    <name type="scientific">Lapidilactobacillus dextrinicus DSM 20335</name>
    <dbReference type="NCBI Taxonomy" id="1423738"/>
    <lineage>
        <taxon>Bacteria</taxon>
        <taxon>Bacillati</taxon>
        <taxon>Bacillota</taxon>
        <taxon>Bacilli</taxon>
        <taxon>Lactobacillales</taxon>
        <taxon>Lactobacillaceae</taxon>
        <taxon>Lapidilactobacillus</taxon>
    </lineage>
</organism>
<feature type="active site" description="Proton donor/acceptor" evidence="2">
    <location>
        <position position="75"/>
    </location>
</feature>